<dbReference type="STRING" id="877455.Metbo_2045"/>
<name>F0TBJ5_METLA</name>
<dbReference type="GO" id="GO:0004640">
    <property type="term" value="F:phosphoribosylanthranilate isomerase activity"/>
    <property type="evidence" value="ECO:0007669"/>
    <property type="project" value="UniProtKB-UniRule"/>
</dbReference>
<feature type="domain" description="N-(5'phosphoribosyl) anthranilate isomerase (PRAI)" evidence="9">
    <location>
        <begin position="138"/>
        <end position="233"/>
    </location>
</feature>
<comment type="pathway">
    <text evidence="2 8">Amino-acid biosynthesis; L-tryptophan biosynthesis; L-tryptophan from chorismate: step 3/5.</text>
</comment>
<dbReference type="GeneID" id="10278507"/>
<dbReference type="GO" id="GO:0000162">
    <property type="term" value="P:L-tryptophan biosynthetic process"/>
    <property type="evidence" value="ECO:0007669"/>
    <property type="project" value="UniProtKB-UniRule"/>
</dbReference>
<dbReference type="HAMAP" id="MF_00135">
    <property type="entry name" value="PRAI"/>
    <property type="match status" value="1"/>
</dbReference>
<dbReference type="EC" id="5.3.1.24" evidence="8"/>
<sequence>MKIKVCGITRSEDLTRCEESGAELMGFINVKRSKRNLSLKEIKNLRSGMKNKEKAVLVLEPADIEEVVMKMKKTGVRNVQLHSLTPNQINYLRWIEKYERTPFEAHLKIFRAVGLSPDSTKIKNGETVLTPGKKREIEEFARCCDALVLDYQMNGKSGGTGKQIPMKIALEAVETAKNADNNVEIFLAGGINTAIIKNRKEVLEKVFDYVDVNSGVEDAPGIKNSQQLKELFELT</sequence>
<keyword evidence="5 8" id="KW-0822">Tryptophan biosynthesis</keyword>
<evidence type="ECO:0000256" key="7">
    <source>
        <dbReference type="ARBA" id="ARBA00023235"/>
    </source>
</evidence>
<dbReference type="SUPFAM" id="SSF51366">
    <property type="entry name" value="Ribulose-phoshate binding barrel"/>
    <property type="match status" value="1"/>
</dbReference>
<reference evidence="11" key="1">
    <citation type="submission" date="2011-02" db="EMBL/GenBank/DDBJ databases">
        <title>Complete sequence of Methanobacterium sp. AL-21.</title>
        <authorList>
            <consortium name="US DOE Joint Genome Institute"/>
            <person name="Lucas S."/>
            <person name="Copeland A."/>
            <person name="Lapidus A."/>
            <person name="Cheng J.-F."/>
            <person name="Goodwin L."/>
            <person name="Pitluck S."/>
            <person name="Chertkov O."/>
            <person name="Detter J.C."/>
            <person name="Han C."/>
            <person name="Tapia R."/>
            <person name="Land M."/>
            <person name="Hauser L."/>
            <person name="Kyrpides N."/>
            <person name="Ivanova N."/>
            <person name="Mikhailova N."/>
            <person name="Pagani I."/>
            <person name="Cadillo-Quiroz H."/>
            <person name="Imachi H."/>
            <person name="Zinder S."/>
            <person name="Liu W."/>
            <person name="Woyke T."/>
        </authorList>
    </citation>
    <scope>NUCLEOTIDE SEQUENCE [LARGE SCALE GENOMIC DNA]</scope>
    <source>
        <strain evidence="11">AL-21</strain>
    </source>
</reference>
<dbReference type="CDD" id="cd00405">
    <property type="entry name" value="PRAI"/>
    <property type="match status" value="1"/>
</dbReference>
<organism evidence="10 11">
    <name type="scientific">Methanobacterium lacus (strain AL-21)</name>
    <dbReference type="NCBI Taxonomy" id="877455"/>
    <lineage>
        <taxon>Archaea</taxon>
        <taxon>Methanobacteriati</taxon>
        <taxon>Methanobacteriota</taxon>
        <taxon>Methanomada group</taxon>
        <taxon>Methanobacteria</taxon>
        <taxon>Methanobacteriales</taxon>
        <taxon>Methanobacteriaceae</taxon>
        <taxon>Methanobacterium</taxon>
    </lineage>
</organism>
<evidence type="ECO:0000313" key="10">
    <source>
        <dbReference type="EMBL" id="ADZ10264.1"/>
    </source>
</evidence>
<protein>
    <recommendedName>
        <fullName evidence="8">N-(5'-phosphoribosyl)anthranilate isomerase</fullName>
        <shortName evidence="8">PRAI</shortName>
        <ecNumber evidence="8">5.3.1.24</ecNumber>
    </recommendedName>
</protein>
<keyword evidence="6 8" id="KW-0057">Aromatic amino acid biosynthesis</keyword>
<evidence type="ECO:0000256" key="6">
    <source>
        <dbReference type="ARBA" id="ARBA00023141"/>
    </source>
</evidence>
<dbReference type="RefSeq" id="WP_013645615.1">
    <property type="nucleotide sequence ID" value="NC_015216.1"/>
</dbReference>
<feature type="domain" description="N-(5'phosphoribosyl) anthranilate isomerase (PRAI)" evidence="9">
    <location>
        <begin position="4"/>
        <end position="85"/>
    </location>
</feature>
<evidence type="ECO:0000256" key="4">
    <source>
        <dbReference type="ARBA" id="ARBA00022605"/>
    </source>
</evidence>
<dbReference type="eggNOG" id="arCOG01983">
    <property type="taxonomic scope" value="Archaea"/>
</dbReference>
<dbReference type="PANTHER" id="PTHR42894:SF1">
    <property type="entry name" value="N-(5'-PHOSPHORIBOSYL)ANTHRANILATE ISOMERASE"/>
    <property type="match status" value="1"/>
</dbReference>
<dbReference type="PANTHER" id="PTHR42894">
    <property type="entry name" value="N-(5'-PHOSPHORIBOSYL)ANTHRANILATE ISOMERASE"/>
    <property type="match status" value="1"/>
</dbReference>
<gene>
    <name evidence="8" type="primary">trpF</name>
    <name evidence="10" type="ordered locus">Metbo_2045</name>
</gene>
<dbReference type="HOGENOM" id="CLU_076364_2_0_2"/>
<comment type="catalytic activity">
    <reaction evidence="1 8">
        <text>N-(5-phospho-beta-D-ribosyl)anthranilate = 1-(2-carboxyphenylamino)-1-deoxy-D-ribulose 5-phosphate</text>
        <dbReference type="Rhea" id="RHEA:21540"/>
        <dbReference type="ChEBI" id="CHEBI:18277"/>
        <dbReference type="ChEBI" id="CHEBI:58613"/>
        <dbReference type="EC" id="5.3.1.24"/>
    </reaction>
</comment>
<evidence type="ECO:0000256" key="1">
    <source>
        <dbReference type="ARBA" id="ARBA00001164"/>
    </source>
</evidence>
<comment type="similarity">
    <text evidence="3 8">Belongs to the TrpF family.</text>
</comment>
<dbReference type="OrthoDB" id="27513at2157"/>
<evidence type="ECO:0000256" key="8">
    <source>
        <dbReference type="HAMAP-Rule" id="MF_00135"/>
    </source>
</evidence>
<evidence type="ECO:0000256" key="2">
    <source>
        <dbReference type="ARBA" id="ARBA00004664"/>
    </source>
</evidence>
<dbReference type="KEGG" id="mel:Metbo_2045"/>
<reference evidence="10 11" key="2">
    <citation type="journal article" date="2014" name="Int. J. Syst. Evol. Microbiol.">
        <title>Methanobacterium paludis sp. nov. and a novel strain of Methanobacterium lacus isolated from northern peatlands.</title>
        <authorList>
            <person name="Cadillo-Quiroz H."/>
            <person name="Brauer S.L."/>
            <person name="Goodson N."/>
            <person name="Yavitt J.B."/>
            <person name="Zinder S.H."/>
        </authorList>
    </citation>
    <scope>NUCLEOTIDE SEQUENCE [LARGE SCALE GENOMIC DNA]</scope>
    <source>
        <strain evidence="10 11">AL-21</strain>
    </source>
</reference>
<dbReference type="Proteomes" id="UP000007490">
    <property type="component" value="Chromosome"/>
</dbReference>
<evidence type="ECO:0000313" key="11">
    <source>
        <dbReference type="Proteomes" id="UP000007490"/>
    </source>
</evidence>
<evidence type="ECO:0000259" key="9">
    <source>
        <dbReference type="Pfam" id="PF00697"/>
    </source>
</evidence>
<keyword evidence="11" id="KW-1185">Reference proteome</keyword>
<dbReference type="EMBL" id="CP002551">
    <property type="protein sequence ID" value="ADZ10264.1"/>
    <property type="molecule type" value="Genomic_DNA"/>
</dbReference>
<evidence type="ECO:0000256" key="3">
    <source>
        <dbReference type="ARBA" id="ARBA00007571"/>
    </source>
</evidence>
<keyword evidence="7 8" id="KW-0413">Isomerase</keyword>
<dbReference type="InterPro" id="IPR013785">
    <property type="entry name" value="Aldolase_TIM"/>
</dbReference>
<keyword evidence="4 8" id="KW-0028">Amino-acid biosynthesis</keyword>
<dbReference type="AlphaFoldDB" id="F0TBJ5"/>
<evidence type="ECO:0000256" key="5">
    <source>
        <dbReference type="ARBA" id="ARBA00022822"/>
    </source>
</evidence>
<dbReference type="InterPro" id="IPR011060">
    <property type="entry name" value="RibuloseP-bd_barrel"/>
</dbReference>
<dbReference type="Pfam" id="PF00697">
    <property type="entry name" value="PRAI"/>
    <property type="match status" value="2"/>
</dbReference>
<dbReference type="InterPro" id="IPR001240">
    <property type="entry name" value="PRAI_dom"/>
</dbReference>
<dbReference type="InterPro" id="IPR044643">
    <property type="entry name" value="TrpF_fam"/>
</dbReference>
<dbReference type="UniPathway" id="UPA00035">
    <property type="reaction ID" value="UER00042"/>
</dbReference>
<proteinExistence type="inferred from homology"/>
<accession>F0TBJ5</accession>
<dbReference type="Gene3D" id="3.20.20.70">
    <property type="entry name" value="Aldolase class I"/>
    <property type="match status" value="1"/>
</dbReference>